<evidence type="ECO:0000256" key="2">
    <source>
        <dbReference type="ARBA" id="ARBA00022840"/>
    </source>
</evidence>
<dbReference type="InterPro" id="IPR011990">
    <property type="entry name" value="TPR-like_helical_dom_sf"/>
</dbReference>
<feature type="domain" description="Guanylate cyclase" evidence="3">
    <location>
        <begin position="64"/>
        <end position="188"/>
    </location>
</feature>
<keyword evidence="2" id="KW-0067">ATP-binding</keyword>
<dbReference type="InterPro" id="IPR025874">
    <property type="entry name" value="DZR"/>
</dbReference>
<dbReference type="PANTHER" id="PTHR16305">
    <property type="entry name" value="TESTICULAR SOLUBLE ADENYLYL CYCLASE"/>
    <property type="match status" value="1"/>
</dbReference>
<accession>A0A931H4U3</accession>
<dbReference type="Proteomes" id="UP000651050">
    <property type="component" value="Unassembled WGS sequence"/>
</dbReference>
<dbReference type="InterPro" id="IPR001054">
    <property type="entry name" value="A/G_cyclase"/>
</dbReference>
<dbReference type="Pfam" id="PF00211">
    <property type="entry name" value="Guanylate_cyc"/>
    <property type="match status" value="1"/>
</dbReference>
<dbReference type="EMBL" id="JADWYS010000001">
    <property type="protein sequence ID" value="MBG9388512.1"/>
    <property type="molecule type" value="Genomic_DNA"/>
</dbReference>
<comment type="caution">
    <text evidence="4">The sequence shown here is derived from an EMBL/GenBank/DDBJ whole genome shotgun (WGS) entry which is preliminary data.</text>
</comment>
<dbReference type="InterPro" id="IPR029787">
    <property type="entry name" value="Nucleotide_cyclase"/>
</dbReference>
<sequence>MTVNPTGNRFCESCGGQLQRACPSCGHDVSPGARFCGACGSSMETAAATASESVPKWGELKQATVLFADIVGSTELIAGMGPEEAMGRLRPAVLRMRHSVERFGGTVVRTLGDGVMALFGVPHTLEGHALLACQAALHMQKVFARDAHGPQIRVGLHSGEIASDPQDARDGQGGGAHGLTIHIASRVVALADPGGVCMTQTCRLLAGNACKTRCIGVHPLKGIRDPVELHELLRMELSGAMEQGARSGTFRGRARELARLVRAIDALDTGGANAIGIAGDSGAGKSRLCHEFAQLCRGRGVPVFEVRAQLYGHALPLQPILELFRTHFFGIAAADDAQAARDRIQARFQPLDPARADLELLFEFFGVGASGADAGIGAHARQARLLALLKALVRHDAAVTRVILIEDLHWLDDASEEFVSALIEAVGGTRTVLLLNYRPSYRCPWLGVAHFEQMELHELSGDEMQALVAELMTPVSTLPDLWRLVCRRAGGNPFFAEELVRAIAESNLLSTETGLPLEGLAAVERALPATVQAVVGARLDRLGEPEKTLLLMCAIIGKEIPLSVLEHVASPLASQIEKGLNGLLEAGLILPQPAEGGRRFAFRHPLIQEVAYNGQLKVRRGQLHSAVAEAMELYYAPRLDEFAGLIAYHFEAAKRHLDAARYTARAANWIASTDSARATGSWRKVRELLRTVEASAEVDSLKVLACGKIAWLSWRDGLPMPEVMRFIEEAREIAGQHDARILGLLLFLEGRMLQANGGSVDRYVELVQQARALLGPDATPGSRVLLDTALCQGYGWAGMFGKALAASDAALGGAQAADSFEEAFIGFSLRQWTLVLRGRLLIRMGQLDAAAQCLREVTCMDEQSVDPILMQIAHFGQAEAACLAGDGDAAERHARAVQQIAQRQGNAYLHVFAHACRALVDHAQDRYEVAISGFRRALDLVRRDNVAREFETELLACLAECCYATDDLEAAEALCGEVMDLSHQRKNRHQHVRALVIASAVRNARGDESAHELLARARELVRATEAGPLAFRVKALPEIVLH</sequence>
<keyword evidence="1" id="KW-0547">Nucleotide-binding</keyword>
<dbReference type="InterPro" id="IPR027417">
    <property type="entry name" value="P-loop_NTPase"/>
</dbReference>
<evidence type="ECO:0000313" key="4">
    <source>
        <dbReference type="EMBL" id="MBG9388512.1"/>
    </source>
</evidence>
<reference evidence="4" key="1">
    <citation type="submission" date="2020-11" db="EMBL/GenBank/DDBJ databases">
        <title>Bacterial whole genome sequence for Caenimonas sp. DR4.4.</title>
        <authorList>
            <person name="Le V."/>
            <person name="Ko S.-R."/>
            <person name="Ahn C.-Y."/>
            <person name="Oh H.-M."/>
        </authorList>
    </citation>
    <scope>NUCLEOTIDE SEQUENCE</scope>
    <source>
        <strain evidence="4">DR4.4</strain>
    </source>
</reference>
<dbReference type="GO" id="GO:0004016">
    <property type="term" value="F:adenylate cyclase activity"/>
    <property type="evidence" value="ECO:0007669"/>
    <property type="project" value="TreeGrafter"/>
</dbReference>
<dbReference type="Pfam" id="PF13191">
    <property type="entry name" value="AAA_16"/>
    <property type="match status" value="1"/>
</dbReference>
<name>A0A931H4U3_9BURK</name>
<dbReference type="SUPFAM" id="SSF55073">
    <property type="entry name" value="Nucleotide cyclase"/>
    <property type="match status" value="1"/>
</dbReference>
<dbReference type="Gene3D" id="3.30.70.1230">
    <property type="entry name" value="Nucleotide cyclase"/>
    <property type="match status" value="1"/>
</dbReference>
<evidence type="ECO:0000259" key="3">
    <source>
        <dbReference type="PROSITE" id="PS50125"/>
    </source>
</evidence>
<dbReference type="Pfam" id="PF12773">
    <property type="entry name" value="DZR"/>
    <property type="match status" value="1"/>
</dbReference>
<dbReference type="SUPFAM" id="SSF52540">
    <property type="entry name" value="P-loop containing nucleoside triphosphate hydrolases"/>
    <property type="match status" value="1"/>
</dbReference>
<evidence type="ECO:0000313" key="5">
    <source>
        <dbReference type="Proteomes" id="UP000651050"/>
    </source>
</evidence>
<dbReference type="CDD" id="cd07302">
    <property type="entry name" value="CHD"/>
    <property type="match status" value="1"/>
</dbReference>
<evidence type="ECO:0000256" key="1">
    <source>
        <dbReference type="ARBA" id="ARBA00022741"/>
    </source>
</evidence>
<keyword evidence="5" id="KW-1185">Reference proteome</keyword>
<dbReference type="SUPFAM" id="SSF48452">
    <property type="entry name" value="TPR-like"/>
    <property type="match status" value="1"/>
</dbReference>
<dbReference type="SMART" id="SM00044">
    <property type="entry name" value="CYCc"/>
    <property type="match status" value="1"/>
</dbReference>
<dbReference type="RefSeq" id="WP_196986368.1">
    <property type="nucleotide sequence ID" value="NZ_JADWYS010000001.1"/>
</dbReference>
<dbReference type="GO" id="GO:0005524">
    <property type="term" value="F:ATP binding"/>
    <property type="evidence" value="ECO:0007669"/>
    <property type="project" value="UniProtKB-KW"/>
</dbReference>
<proteinExistence type="predicted"/>
<dbReference type="Gene3D" id="1.25.40.10">
    <property type="entry name" value="Tetratricopeptide repeat domain"/>
    <property type="match status" value="1"/>
</dbReference>
<dbReference type="GO" id="GO:0005737">
    <property type="term" value="C:cytoplasm"/>
    <property type="evidence" value="ECO:0007669"/>
    <property type="project" value="TreeGrafter"/>
</dbReference>
<protein>
    <submittedName>
        <fullName evidence="4">AAA family ATPase</fullName>
    </submittedName>
</protein>
<dbReference type="GO" id="GO:0035556">
    <property type="term" value="P:intracellular signal transduction"/>
    <property type="evidence" value="ECO:0007669"/>
    <property type="project" value="InterPro"/>
</dbReference>
<gene>
    <name evidence="4" type="ORF">I5803_10800</name>
</gene>
<organism evidence="4 5">
    <name type="scientific">Caenimonas aquaedulcis</name>
    <dbReference type="NCBI Taxonomy" id="2793270"/>
    <lineage>
        <taxon>Bacteria</taxon>
        <taxon>Pseudomonadati</taxon>
        <taxon>Pseudomonadota</taxon>
        <taxon>Betaproteobacteria</taxon>
        <taxon>Burkholderiales</taxon>
        <taxon>Comamonadaceae</taxon>
        <taxon>Caenimonas</taxon>
    </lineage>
</organism>
<dbReference type="GO" id="GO:0009190">
    <property type="term" value="P:cyclic nucleotide biosynthetic process"/>
    <property type="evidence" value="ECO:0007669"/>
    <property type="project" value="InterPro"/>
</dbReference>
<dbReference type="PANTHER" id="PTHR16305:SF28">
    <property type="entry name" value="GUANYLATE CYCLASE DOMAIN-CONTAINING PROTEIN"/>
    <property type="match status" value="1"/>
</dbReference>
<dbReference type="AlphaFoldDB" id="A0A931H4U3"/>
<dbReference type="InterPro" id="IPR041664">
    <property type="entry name" value="AAA_16"/>
</dbReference>
<dbReference type="PROSITE" id="PS50125">
    <property type="entry name" value="GUANYLATE_CYCLASE_2"/>
    <property type="match status" value="1"/>
</dbReference>